<evidence type="ECO:0000313" key="1">
    <source>
        <dbReference type="EMBL" id="MPC20838.1"/>
    </source>
</evidence>
<keyword evidence="2" id="KW-1185">Reference proteome</keyword>
<gene>
    <name evidence="1" type="ORF">E2C01_013798</name>
</gene>
<evidence type="ECO:0000313" key="2">
    <source>
        <dbReference type="Proteomes" id="UP000324222"/>
    </source>
</evidence>
<accession>A0A5B7DHK0</accession>
<dbReference type="EMBL" id="VSRR010000915">
    <property type="protein sequence ID" value="MPC20838.1"/>
    <property type="molecule type" value="Genomic_DNA"/>
</dbReference>
<organism evidence="1 2">
    <name type="scientific">Portunus trituberculatus</name>
    <name type="common">Swimming crab</name>
    <name type="synonym">Neptunus trituberculatus</name>
    <dbReference type="NCBI Taxonomy" id="210409"/>
    <lineage>
        <taxon>Eukaryota</taxon>
        <taxon>Metazoa</taxon>
        <taxon>Ecdysozoa</taxon>
        <taxon>Arthropoda</taxon>
        <taxon>Crustacea</taxon>
        <taxon>Multicrustacea</taxon>
        <taxon>Malacostraca</taxon>
        <taxon>Eumalacostraca</taxon>
        <taxon>Eucarida</taxon>
        <taxon>Decapoda</taxon>
        <taxon>Pleocyemata</taxon>
        <taxon>Brachyura</taxon>
        <taxon>Eubrachyura</taxon>
        <taxon>Portunoidea</taxon>
        <taxon>Portunidae</taxon>
        <taxon>Portuninae</taxon>
        <taxon>Portunus</taxon>
    </lineage>
</organism>
<dbReference type="AlphaFoldDB" id="A0A5B7DHK0"/>
<reference evidence="1 2" key="1">
    <citation type="submission" date="2019-05" db="EMBL/GenBank/DDBJ databases">
        <title>Another draft genome of Portunus trituberculatus and its Hox gene families provides insights of decapod evolution.</title>
        <authorList>
            <person name="Jeong J.-H."/>
            <person name="Song I."/>
            <person name="Kim S."/>
            <person name="Choi T."/>
            <person name="Kim D."/>
            <person name="Ryu S."/>
            <person name="Kim W."/>
        </authorList>
    </citation>
    <scope>NUCLEOTIDE SEQUENCE [LARGE SCALE GENOMIC DNA]</scope>
    <source>
        <tissue evidence="1">Muscle</tissue>
    </source>
</reference>
<protein>
    <submittedName>
        <fullName evidence="1">Uncharacterized protein</fullName>
    </submittedName>
</protein>
<sequence>MEARRPLQTKRINTYTFCTAVSELSVKSRHIEGTRTYSSAQLERLQVKSYLVTLFIRQRHAPVLCGRDVALGKC</sequence>
<proteinExistence type="predicted"/>
<dbReference type="Proteomes" id="UP000324222">
    <property type="component" value="Unassembled WGS sequence"/>
</dbReference>
<comment type="caution">
    <text evidence="1">The sequence shown here is derived from an EMBL/GenBank/DDBJ whole genome shotgun (WGS) entry which is preliminary data.</text>
</comment>
<name>A0A5B7DHK0_PORTR</name>